<evidence type="ECO:0000313" key="1">
    <source>
        <dbReference type="EMBL" id="SUA71182.1"/>
    </source>
</evidence>
<name>A0A378Y1N2_PAEPO</name>
<organism evidence="1 2">
    <name type="scientific">Paenibacillus polymyxa</name>
    <name type="common">Bacillus polymyxa</name>
    <dbReference type="NCBI Taxonomy" id="1406"/>
    <lineage>
        <taxon>Bacteria</taxon>
        <taxon>Bacillati</taxon>
        <taxon>Bacillota</taxon>
        <taxon>Bacilli</taxon>
        <taxon>Bacillales</taxon>
        <taxon>Paenibacillaceae</taxon>
        <taxon>Paenibacillus</taxon>
    </lineage>
</organism>
<accession>A0A378Y1N2</accession>
<dbReference type="AlphaFoldDB" id="A0A378Y1N2"/>
<evidence type="ECO:0000313" key="2">
    <source>
        <dbReference type="Proteomes" id="UP000254400"/>
    </source>
</evidence>
<dbReference type="GeneID" id="93347394"/>
<proteinExistence type="predicted"/>
<dbReference type="Proteomes" id="UP000254400">
    <property type="component" value="Unassembled WGS sequence"/>
</dbReference>
<sequence length="95" mass="11095">MRETYLKEFKPESWVNMVQIYQERYDQVDPAIRAKVAKSKIPKEIQIVLLPDMGEYLLTWMDKKVPALGHETPSDYLKSEEGTKALKAAILRMPR</sequence>
<gene>
    <name evidence="1" type="ORF">NCTC10343_04069</name>
</gene>
<protein>
    <submittedName>
        <fullName evidence="1">Uncharacterized protein</fullName>
    </submittedName>
</protein>
<dbReference type="EMBL" id="UGSC01000001">
    <property type="protein sequence ID" value="SUA71182.1"/>
    <property type="molecule type" value="Genomic_DNA"/>
</dbReference>
<dbReference type="RefSeq" id="WP_019688206.1">
    <property type="nucleotide sequence ID" value="NZ_CP023711.1"/>
</dbReference>
<reference evidence="1 2" key="1">
    <citation type="submission" date="2018-06" db="EMBL/GenBank/DDBJ databases">
        <authorList>
            <consortium name="Pathogen Informatics"/>
            <person name="Doyle S."/>
        </authorList>
    </citation>
    <scope>NUCLEOTIDE SEQUENCE [LARGE SCALE GENOMIC DNA]</scope>
    <source>
        <strain evidence="1 2">NCTC10343</strain>
    </source>
</reference>